<evidence type="ECO:0000313" key="14">
    <source>
        <dbReference type="EMBL" id="PNR30767.1"/>
    </source>
</evidence>
<feature type="domain" description="Tetrahydrofolate dehydrogenase/cyclohydrolase catalytic" evidence="12">
    <location>
        <begin position="53"/>
        <end position="168"/>
    </location>
</feature>
<dbReference type="KEGG" id="ppp:112274919"/>
<dbReference type="Gramene" id="Pp3c22_13130V3.1">
    <property type="protein sequence ID" value="Pp3c22_13130V3.1"/>
    <property type="gene ID" value="Pp3c22_13130"/>
</dbReference>
<evidence type="ECO:0000256" key="4">
    <source>
        <dbReference type="ARBA" id="ARBA00022801"/>
    </source>
</evidence>
<evidence type="ECO:0000313" key="15">
    <source>
        <dbReference type="EnsemblPlants" id="Pp3c22_13130V3.1"/>
    </source>
</evidence>
<dbReference type="PaxDb" id="3218-PP1S324_49V6.2"/>
<dbReference type="Gene3D" id="3.40.50.10860">
    <property type="entry name" value="Leucine Dehydrogenase, chain A, domain 1"/>
    <property type="match status" value="1"/>
</dbReference>
<comment type="function">
    <text evidence="10">Catalyzes the oxidation of 5,10-methylenetetrahydrofolate to 5,10-methenyltetrahydrofolate and then the hydrolysis of 5,10-methenyltetrahydrofolate to 10-formyltetrahydrofolate.</text>
</comment>
<keyword evidence="6" id="KW-0560">Oxidoreductase</keyword>
<accession>A0A2K1INC1</accession>
<dbReference type="GO" id="GO:0004477">
    <property type="term" value="F:methenyltetrahydrofolate cyclohydrolase activity"/>
    <property type="evidence" value="ECO:0000318"/>
    <property type="project" value="GO_Central"/>
</dbReference>
<dbReference type="InterPro" id="IPR046346">
    <property type="entry name" value="Aminoacid_DH-like_N_sf"/>
</dbReference>
<dbReference type="FunFam" id="3.40.50.10860:FF:000001">
    <property type="entry name" value="Bifunctional protein FolD"/>
    <property type="match status" value="1"/>
</dbReference>
<dbReference type="GO" id="GO:0004488">
    <property type="term" value="F:methylenetetrahydrofolate dehydrogenase (NADP+) activity"/>
    <property type="evidence" value="ECO:0000318"/>
    <property type="project" value="GO_Central"/>
</dbReference>
<dbReference type="PANTHER" id="PTHR48099:SF5">
    <property type="entry name" value="C-1-TETRAHYDROFOLATE SYNTHASE, CYTOPLASMIC"/>
    <property type="match status" value="1"/>
</dbReference>
<proteinExistence type="inferred from homology"/>
<dbReference type="OrthoDB" id="5126881at2759"/>
<dbReference type="Pfam" id="PF00763">
    <property type="entry name" value="THF_DHG_CYH"/>
    <property type="match status" value="1"/>
</dbReference>
<evidence type="ECO:0000256" key="8">
    <source>
        <dbReference type="ARBA" id="ARBA00036357"/>
    </source>
</evidence>
<feature type="domain" description="Tetrahydrofolate dehydrogenase/cyclohydrolase NAD(P)-binding" evidence="13">
    <location>
        <begin position="189"/>
        <end position="337"/>
    </location>
</feature>
<name>A0A2K1INC1_PHYPA</name>
<dbReference type="GO" id="GO:0005829">
    <property type="term" value="C:cytosol"/>
    <property type="evidence" value="ECO:0000318"/>
    <property type="project" value="GO_Central"/>
</dbReference>
<organism evidence="14">
    <name type="scientific">Physcomitrium patens</name>
    <name type="common">Spreading-leaved earth moss</name>
    <name type="synonym">Physcomitrella patens</name>
    <dbReference type="NCBI Taxonomy" id="3218"/>
    <lineage>
        <taxon>Eukaryota</taxon>
        <taxon>Viridiplantae</taxon>
        <taxon>Streptophyta</taxon>
        <taxon>Embryophyta</taxon>
        <taxon>Bryophyta</taxon>
        <taxon>Bryophytina</taxon>
        <taxon>Bryopsida</taxon>
        <taxon>Funariidae</taxon>
        <taxon>Funariales</taxon>
        <taxon>Funariaceae</taxon>
        <taxon>Physcomitrium</taxon>
    </lineage>
</organism>
<evidence type="ECO:0000256" key="5">
    <source>
        <dbReference type="ARBA" id="ARBA00022857"/>
    </source>
</evidence>
<evidence type="ECO:0000256" key="7">
    <source>
        <dbReference type="ARBA" id="ARBA00023268"/>
    </source>
</evidence>
<dbReference type="PRINTS" id="PR00085">
    <property type="entry name" value="THFDHDRGNASE"/>
</dbReference>
<comment type="catalytic activity">
    <reaction evidence="8">
        <text>(6R)-5,10-methenyltetrahydrofolate + H2O = (6R)-10-formyltetrahydrofolate + H(+)</text>
        <dbReference type="Rhea" id="RHEA:23700"/>
        <dbReference type="ChEBI" id="CHEBI:15377"/>
        <dbReference type="ChEBI" id="CHEBI:15378"/>
        <dbReference type="ChEBI" id="CHEBI:57455"/>
        <dbReference type="ChEBI" id="CHEBI:195366"/>
        <dbReference type="EC" id="3.5.4.9"/>
    </reaction>
</comment>
<evidence type="ECO:0000256" key="9">
    <source>
        <dbReference type="ARBA" id="ARBA00052194"/>
    </source>
</evidence>
<gene>
    <name evidence="15" type="primary">LOC112274919</name>
    <name evidence="14" type="ORF">PHYPA_027083</name>
</gene>
<keyword evidence="3" id="KW-0554">One-carbon metabolism</keyword>
<dbReference type="PANTHER" id="PTHR48099">
    <property type="entry name" value="C-1-TETRAHYDROFOLATE SYNTHASE, CYTOPLASMIC-RELATED"/>
    <property type="match status" value="1"/>
</dbReference>
<dbReference type="Gramene" id="Pp3c22_13130V3.4">
    <property type="protein sequence ID" value="Pp3c22_13130V3.4"/>
    <property type="gene ID" value="Pp3c22_13130"/>
</dbReference>
<dbReference type="AlphaFoldDB" id="A0A2K1INC1"/>
<dbReference type="GeneID" id="112274919"/>
<dbReference type="SUPFAM" id="SSF53223">
    <property type="entry name" value="Aminoacid dehydrogenase-like, N-terminal domain"/>
    <property type="match status" value="1"/>
</dbReference>
<dbReference type="OMA" id="YGCMKML"/>
<keyword evidence="5" id="KW-0521">NADP</keyword>
<evidence type="ECO:0000313" key="16">
    <source>
        <dbReference type="Proteomes" id="UP000006727"/>
    </source>
</evidence>
<dbReference type="CDD" id="cd01080">
    <property type="entry name" value="NAD_bind_m-THF_DH_Cyclohyd"/>
    <property type="match status" value="1"/>
</dbReference>
<dbReference type="STRING" id="3218.A0A2K1INC1"/>
<dbReference type="EnsemblPlants" id="Pp3c22_13130V3.4">
    <property type="protein sequence ID" value="Pp3c22_13130V3.4"/>
    <property type="gene ID" value="Pp3c22_13130"/>
</dbReference>
<evidence type="ECO:0000256" key="6">
    <source>
        <dbReference type="ARBA" id="ARBA00023002"/>
    </source>
</evidence>
<evidence type="ECO:0000259" key="12">
    <source>
        <dbReference type="Pfam" id="PF00763"/>
    </source>
</evidence>
<dbReference type="InterPro" id="IPR020867">
    <property type="entry name" value="THF_DH/CycHdrlase_CS"/>
</dbReference>
<keyword evidence="16" id="KW-1185">Reference proteome</keyword>
<comment type="pathway">
    <text evidence="1">One-carbon metabolism; tetrahydrofolate interconversion.</text>
</comment>
<dbReference type="SUPFAM" id="SSF51735">
    <property type="entry name" value="NAD(P)-binding Rossmann-fold domains"/>
    <property type="match status" value="1"/>
</dbReference>
<dbReference type="Proteomes" id="UP000006727">
    <property type="component" value="Chromosome 22"/>
</dbReference>
<protein>
    <submittedName>
        <fullName evidence="14 15">Uncharacterized protein</fullName>
    </submittedName>
</protein>
<keyword evidence="4" id="KW-0378">Hydrolase</keyword>
<dbReference type="Gene3D" id="3.40.50.720">
    <property type="entry name" value="NAD(P)-binding Rossmann-like Domain"/>
    <property type="match status" value="1"/>
</dbReference>
<dbReference type="RefSeq" id="XP_024360542.1">
    <property type="nucleotide sequence ID" value="XM_024504774.2"/>
</dbReference>
<dbReference type="InterPro" id="IPR036291">
    <property type="entry name" value="NAD(P)-bd_dom_sf"/>
</dbReference>
<dbReference type="Pfam" id="PF02882">
    <property type="entry name" value="THF_DHG_CYH_C"/>
    <property type="match status" value="1"/>
</dbReference>
<dbReference type="EnsemblPlants" id="Pp3c22_13130V3.1">
    <property type="protein sequence ID" value="Pp3c22_13130V3.1"/>
    <property type="gene ID" value="Pp3c22_13130"/>
</dbReference>
<comment type="similarity">
    <text evidence="11">Belongs to the tetrahydrofolate dehydrogenase/cyclohydrolase family.</text>
</comment>
<sequence length="343" mass="36337">MLSPRIECISVFVATRRQIIRRGILPTMEGTGDASHNSSSATVTGTGQKAAIIDGKAIADQIRKEITAEVSKMKESVGNVPGLAVILVGARKDSSTYVRNKKRACAEVGILSFDVTLPEDVSQEEVVARVKEFNDNPAVHGILVQLPLPKHISEEVVLGAVSYEKDVDGFHPINVGTLAMQGRKPLFVSCTPKGCIELLKRSGVQIKGKRAVVIGRSNIVGTPAAQLLQRENATVTVVHSQTPNPAEITREADILVAAAGKAELVRGDWLKPGAVVIDVGINAVEDLSIKKGYRLVGDVCFEEACHVASKITPVPGGVGPMTIAMLLSNTLDAAKRAYGVANA</sequence>
<dbReference type="InterPro" id="IPR020630">
    <property type="entry name" value="THF_DH/CycHdrlase_cat_dom"/>
</dbReference>
<evidence type="ECO:0000256" key="10">
    <source>
        <dbReference type="ARBA" id="ARBA00058319"/>
    </source>
</evidence>
<reference evidence="14 16" key="1">
    <citation type="journal article" date="2008" name="Science">
        <title>The Physcomitrella genome reveals evolutionary insights into the conquest of land by plants.</title>
        <authorList>
            <person name="Rensing S."/>
            <person name="Lang D."/>
            <person name="Zimmer A."/>
            <person name="Terry A."/>
            <person name="Salamov A."/>
            <person name="Shapiro H."/>
            <person name="Nishiyama T."/>
            <person name="Perroud P.-F."/>
            <person name="Lindquist E."/>
            <person name="Kamisugi Y."/>
            <person name="Tanahashi T."/>
            <person name="Sakakibara K."/>
            <person name="Fujita T."/>
            <person name="Oishi K."/>
            <person name="Shin-I T."/>
            <person name="Kuroki Y."/>
            <person name="Toyoda A."/>
            <person name="Suzuki Y."/>
            <person name="Hashimoto A."/>
            <person name="Yamaguchi K."/>
            <person name="Sugano A."/>
            <person name="Kohara Y."/>
            <person name="Fujiyama A."/>
            <person name="Anterola A."/>
            <person name="Aoki S."/>
            <person name="Ashton N."/>
            <person name="Barbazuk W.B."/>
            <person name="Barker E."/>
            <person name="Bennetzen J."/>
            <person name="Bezanilla M."/>
            <person name="Blankenship R."/>
            <person name="Cho S.H."/>
            <person name="Dutcher S."/>
            <person name="Estelle M."/>
            <person name="Fawcett J.A."/>
            <person name="Gundlach H."/>
            <person name="Hanada K."/>
            <person name="Heyl A."/>
            <person name="Hicks K.A."/>
            <person name="Hugh J."/>
            <person name="Lohr M."/>
            <person name="Mayer K."/>
            <person name="Melkozernov A."/>
            <person name="Murata T."/>
            <person name="Nelson D."/>
            <person name="Pils B."/>
            <person name="Prigge M."/>
            <person name="Reiss B."/>
            <person name="Renner T."/>
            <person name="Rombauts S."/>
            <person name="Rushton P."/>
            <person name="Sanderfoot A."/>
            <person name="Schween G."/>
            <person name="Shiu S.-H."/>
            <person name="Stueber K."/>
            <person name="Theodoulou F.L."/>
            <person name="Tu H."/>
            <person name="Van de Peer Y."/>
            <person name="Verrier P.J."/>
            <person name="Waters E."/>
            <person name="Wood A."/>
            <person name="Yang L."/>
            <person name="Cove D."/>
            <person name="Cuming A."/>
            <person name="Hasebe M."/>
            <person name="Lucas S."/>
            <person name="Mishler D.B."/>
            <person name="Reski R."/>
            <person name="Grigoriev I."/>
            <person name="Quatrano R.S."/>
            <person name="Boore J.L."/>
        </authorList>
    </citation>
    <scope>NUCLEOTIDE SEQUENCE [LARGE SCALE GENOMIC DNA]</scope>
    <source>
        <strain evidence="15 16">cv. Gransden 2004</strain>
    </source>
</reference>
<evidence type="ECO:0000256" key="3">
    <source>
        <dbReference type="ARBA" id="ARBA00022563"/>
    </source>
</evidence>
<dbReference type="NCBIfam" id="NF010783">
    <property type="entry name" value="PRK14186.1"/>
    <property type="match status" value="1"/>
</dbReference>
<dbReference type="GO" id="GO:0035999">
    <property type="term" value="P:tetrahydrofolate interconversion"/>
    <property type="evidence" value="ECO:0000318"/>
    <property type="project" value="GO_Central"/>
</dbReference>
<evidence type="ECO:0000256" key="1">
    <source>
        <dbReference type="ARBA" id="ARBA00004777"/>
    </source>
</evidence>
<evidence type="ECO:0000259" key="13">
    <source>
        <dbReference type="Pfam" id="PF02882"/>
    </source>
</evidence>
<reference evidence="15" key="3">
    <citation type="submission" date="2020-12" db="UniProtKB">
        <authorList>
            <consortium name="EnsemblPlants"/>
        </authorList>
    </citation>
    <scope>IDENTIFICATION</scope>
</reference>
<dbReference type="FunCoup" id="A0A2K1INC1">
    <property type="interactions" value="1414"/>
</dbReference>
<dbReference type="PROSITE" id="PS00767">
    <property type="entry name" value="THF_DHG_CYH_2"/>
    <property type="match status" value="1"/>
</dbReference>
<dbReference type="InterPro" id="IPR020631">
    <property type="entry name" value="THF_DH/CycHdrlase_NAD-bd_dom"/>
</dbReference>
<evidence type="ECO:0000256" key="11">
    <source>
        <dbReference type="ARBA" id="ARBA00061364"/>
    </source>
</evidence>
<comment type="catalytic activity">
    <reaction evidence="9">
        <text>(6R)-5,10-methylene-5,6,7,8-tetrahydrofolate + NADP(+) = (6R)-5,10-methenyltetrahydrofolate + NADPH</text>
        <dbReference type="Rhea" id="RHEA:22812"/>
        <dbReference type="ChEBI" id="CHEBI:15636"/>
        <dbReference type="ChEBI" id="CHEBI:57455"/>
        <dbReference type="ChEBI" id="CHEBI:57783"/>
        <dbReference type="ChEBI" id="CHEBI:58349"/>
        <dbReference type="EC" id="1.5.1.5"/>
    </reaction>
</comment>
<dbReference type="EMBL" id="ABEU02000022">
    <property type="protein sequence ID" value="PNR30767.1"/>
    <property type="molecule type" value="Genomic_DNA"/>
</dbReference>
<dbReference type="HAMAP" id="MF_01576">
    <property type="entry name" value="THF_DHG_CYH"/>
    <property type="match status" value="1"/>
</dbReference>
<keyword evidence="7" id="KW-0511">Multifunctional enzyme</keyword>
<evidence type="ECO:0000256" key="2">
    <source>
        <dbReference type="ARBA" id="ARBA00011738"/>
    </source>
</evidence>
<dbReference type="FunFam" id="3.40.50.720:FF:000006">
    <property type="entry name" value="Bifunctional protein FolD"/>
    <property type="match status" value="1"/>
</dbReference>
<reference evidence="14 16" key="2">
    <citation type="journal article" date="2018" name="Plant J.">
        <title>The Physcomitrella patens chromosome-scale assembly reveals moss genome structure and evolution.</title>
        <authorList>
            <person name="Lang D."/>
            <person name="Ullrich K.K."/>
            <person name="Murat F."/>
            <person name="Fuchs J."/>
            <person name="Jenkins J."/>
            <person name="Haas F.B."/>
            <person name="Piednoel M."/>
            <person name="Gundlach H."/>
            <person name="Van Bel M."/>
            <person name="Meyberg R."/>
            <person name="Vives C."/>
            <person name="Morata J."/>
            <person name="Symeonidi A."/>
            <person name="Hiss M."/>
            <person name="Muchero W."/>
            <person name="Kamisugi Y."/>
            <person name="Saleh O."/>
            <person name="Blanc G."/>
            <person name="Decker E.L."/>
            <person name="van Gessel N."/>
            <person name="Grimwood J."/>
            <person name="Hayes R.D."/>
            <person name="Graham S.W."/>
            <person name="Gunter L.E."/>
            <person name="McDaniel S.F."/>
            <person name="Hoernstein S.N.W."/>
            <person name="Larsson A."/>
            <person name="Li F.W."/>
            <person name="Perroud P.F."/>
            <person name="Phillips J."/>
            <person name="Ranjan P."/>
            <person name="Rokshar D.S."/>
            <person name="Rothfels C.J."/>
            <person name="Schneider L."/>
            <person name="Shu S."/>
            <person name="Stevenson D.W."/>
            <person name="Thummler F."/>
            <person name="Tillich M."/>
            <person name="Villarreal Aguilar J.C."/>
            <person name="Widiez T."/>
            <person name="Wong G.K."/>
            <person name="Wymore A."/>
            <person name="Zhang Y."/>
            <person name="Zimmer A.D."/>
            <person name="Quatrano R.S."/>
            <person name="Mayer K.F.X."/>
            <person name="Goodstein D."/>
            <person name="Casacuberta J.M."/>
            <person name="Vandepoele K."/>
            <person name="Reski R."/>
            <person name="Cuming A.C."/>
            <person name="Tuskan G.A."/>
            <person name="Maumus F."/>
            <person name="Salse J."/>
            <person name="Schmutz J."/>
            <person name="Rensing S.A."/>
        </authorList>
    </citation>
    <scope>NUCLEOTIDE SEQUENCE [LARGE SCALE GENOMIC DNA]</scope>
    <source>
        <strain evidence="15 16">cv. Gransden 2004</strain>
    </source>
</reference>
<dbReference type="InterPro" id="IPR000672">
    <property type="entry name" value="THF_DH/CycHdrlase"/>
</dbReference>
<comment type="subunit">
    <text evidence="2">Homodimer.</text>
</comment>